<dbReference type="Gene3D" id="2.40.50.100">
    <property type="match status" value="1"/>
</dbReference>
<feature type="domain" description="CusB-like beta-barrel" evidence="3">
    <location>
        <begin position="208"/>
        <end position="276"/>
    </location>
</feature>
<keyword evidence="5" id="KW-1185">Reference proteome</keyword>
<sequence>MLLPRVKSPLFLAILLTLLLALWLIFADHRQAAQQAPEAAAPAPAAAFTVQTKLSNASAYPATQQLQGQIMAWHSIDIKAQVAGQLLQLNVEQGDKVKQGTTLLQLSDEGRTARLQQAKALYHLRQSELQSAQQLTRQQFVSKTELARLQSDLASAEANLAEAELNVAHTQPTAPFDGVLARRYSDPGSRVQIGDTLFQLVDISQLRVTAQVPQQRVAELSLGQTVAVHLMNGQQLNGSLSFISPVADAQSRSYYIEATVANPQLQPLAGASATLVIALSAVEAHQISPALLRLDPQGRLGLYTVENDVVQFYPISLLSTDNNSAWVTGLPAQAELITQGAGFVAVGQAVTVQRGVSE</sequence>
<dbReference type="InterPro" id="IPR058625">
    <property type="entry name" value="MdtA-like_BSH"/>
</dbReference>
<proteinExistence type="inferred from homology"/>
<dbReference type="RefSeq" id="WP_226751501.1">
    <property type="nucleotide sequence ID" value="NZ_JAEINI020000007.1"/>
</dbReference>
<dbReference type="InterPro" id="IPR058792">
    <property type="entry name" value="Beta-barrel_RND_2"/>
</dbReference>
<dbReference type="InterPro" id="IPR006143">
    <property type="entry name" value="RND_pump_MFP"/>
</dbReference>
<dbReference type="SUPFAM" id="SSF111369">
    <property type="entry name" value="HlyD-like secretion proteins"/>
    <property type="match status" value="1"/>
</dbReference>
<reference evidence="4 5" key="1">
    <citation type="submission" date="2021-10" db="EMBL/GenBank/DDBJ databases">
        <title>Alishewanella koreense sp. nov. isolated from seawater of southwestern coast in South Korea and the proposal for the reclassification of Rheinheimera perlucida and Rheinheimera tuosuensis as Arsukibacterium perlucida and Arsukibacterium tuosuensis.</title>
        <authorList>
            <person name="Kim K.H."/>
            <person name="Ruan W."/>
            <person name="Kim K.R."/>
            <person name="Baek J.H."/>
            <person name="Jeon C.O."/>
        </authorList>
    </citation>
    <scope>NUCLEOTIDE SEQUENCE [LARGE SCALE GENOMIC DNA]</scope>
    <source>
        <strain evidence="4 5">16-MA</strain>
    </source>
</reference>
<dbReference type="Pfam" id="PF25917">
    <property type="entry name" value="BSH_RND"/>
    <property type="match status" value="1"/>
</dbReference>
<dbReference type="Proteomes" id="UP000633814">
    <property type="component" value="Unassembled WGS sequence"/>
</dbReference>
<gene>
    <name evidence="4" type="ORF">JAO78_011495</name>
</gene>
<comment type="similarity">
    <text evidence="1">Belongs to the membrane fusion protein (MFP) (TC 8.A.1) family.</text>
</comment>
<dbReference type="Gene3D" id="1.10.287.470">
    <property type="entry name" value="Helix hairpin bin"/>
    <property type="match status" value="1"/>
</dbReference>
<dbReference type="EMBL" id="JAEINI020000007">
    <property type="protein sequence ID" value="MCB5227434.1"/>
    <property type="molecule type" value="Genomic_DNA"/>
</dbReference>
<evidence type="ECO:0000259" key="3">
    <source>
        <dbReference type="Pfam" id="PF25954"/>
    </source>
</evidence>
<protein>
    <submittedName>
        <fullName evidence="4">Efflux RND transporter periplasmic adaptor subunit</fullName>
    </submittedName>
</protein>
<dbReference type="Pfam" id="PF25954">
    <property type="entry name" value="Beta-barrel_RND_2"/>
    <property type="match status" value="1"/>
</dbReference>
<organism evidence="4 5">
    <name type="scientific">Alishewanella maricola</name>
    <dbReference type="NCBI Taxonomy" id="2795740"/>
    <lineage>
        <taxon>Bacteria</taxon>
        <taxon>Pseudomonadati</taxon>
        <taxon>Pseudomonadota</taxon>
        <taxon>Gammaproteobacteria</taxon>
        <taxon>Alteromonadales</taxon>
        <taxon>Alteromonadaceae</taxon>
        <taxon>Alishewanella</taxon>
    </lineage>
</organism>
<evidence type="ECO:0000256" key="1">
    <source>
        <dbReference type="ARBA" id="ARBA00009477"/>
    </source>
</evidence>
<comment type="caution">
    <text evidence="4">The sequence shown here is derived from an EMBL/GenBank/DDBJ whole genome shotgun (WGS) entry which is preliminary data.</text>
</comment>
<evidence type="ECO:0000313" key="4">
    <source>
        <dbReference type="EMBL" id="MCB5227434.1"/>
    </source>
</evidence>
<evidence type="ECO:0000313" key="5">
    <source>
        <dbReference type="Proteomes" id="UP000633814"/>
    </source>
</evidence>
<dbReference type="Gene3D" id="2.40.30.170">
    <property type="match status" value="1"/>
</dbReference>
<accession>A0ABS8C533</accession>
<feature type="domain" description="Multidrug resistance protein MdtA-like barrel-sandwich hybrid" evidence="2">
    <location>
        <begin position="76"/>
        <end position="201"/>
    </location>
</feature>
<dbReference type="PANTHER" id="PTHR30469">
    <property type="entry name" value="MULTIDRUG RESISTANCE PROTEIN MDTA"/>
    <property type="match status" value="1"/>
</dbReference>
<name>A0ABS8C533_9ALTE</name>
<evidence type="ECO:0000259" key="2">
    <source>
        <dbReference type="Pfam" id="PF25917"/>
    </source>
</evidence>
<dbReference type="NCBIfam" id="TIGR01730">
    <property type="entry name" value="RND_mfp"/>
    <property type="match status" value="1"/>
</dbReference>